<organism evidence="2 3">
    <name type="scientific">Cylindrospermum stagnale PCC 7417</name>
    <dbReference type="NCBI Taxonomy" id="56107"/>
    <lineage>
        <taxon>Bacteria</taxon>
        <taxon>Bacillati</taxon>
        <taxon>Cyanobacteriota</taxon>
        <taxon>Cyanophyceae</taxon>
        <taxon>Nostocales</taxon>
        <taxon>Nostocaceae</taxon>
        <taxon>Cylindrospermum</taxon>
    </lineage>
</organism>
<evidence type="ECO:0000313" key="3">
    <source>
        <dbReference type="Proteomes" id="UP000010475"/>
    </source>
</evidence>
<gene>
    <name evidence="2" type="ORF">Cylst_4976</name>
</gene>
<feature type="region of interest" description="Disordered" evidence="1">
    <location>
        <begin position="23"/>
        <end position="45"/>
    </location>
</feature>
<dbReference type="HOGENOM" id="CLU_2805308_0_0_3"/>
<dbReference type="AlphaFoldDB" id="K9X5W5"/>
<proteinExistence type="predicted"/>
<evidence type="ECO:0000256" key="1">
    <source>
        <dbReference type="SAM" id="MobiDB-lite"/>
    </source>
</evidence>
<dbReference type="Proteomes" id="UP000010475">
    <property type="component" value="Chromosome"/>
</dbReference>
<accession>K9X5W5</accession>
<protein>
    <submittedName>
        <fullName evidence="2">Uncharacterized protein</fullName>
    </submittedName>
</protein>
<dbReference type="KEGG" id="csg:Cylst_4976"/>
<dbReference type="RefSeq" id="WP_015210264.1">
    <property type="nucleotide sequence ID" value="NC_019757.1"/>
</dbReference>
<dbReference type="EMBL" id="CP003642">
    <property type="protein sequence ID" value="AFZ27027.1"/>
    <property type="molecule type" value="Genomic_DNA"/>
</dbReference>
<evidence type="ECO:0000313" key="2">
    <source>
        <dbReference type="EMBL" id="AFZ27027.1"/>
    </source>
</evidence>
<keyword evidence="3" id="KW-1185">Reference proteome</keyword>
<sequence>MSFQLLQPELLEDLATEQQELLSGGYCSKRDDDDDDDEKKSKKSKGKYKKIPFYVKGLVYKPESDDD</sequence>
<name>K9X5W5_9NOST</name>
<reference evidence="2 3" key="1">
    <citation type="submission" date="2012-06" db="EMBL/GenBank/DDBJ databases">
        <title>Finished chromosome of genome of Cylindrospermum stagnale PCC 7417.</title>
        <authorList>
            <consortium name="US DOE Joint Genome Institute"/>
            <person name="Gugger M."/>
            <person name="Coursin T."/>
            <person name="Rippka R."/>
            <person name="Tandeau De Marsac N."/>
            <person name="Huntemann M."/>
            <person name="Wei C.-L."/>
            <person name="Han J."/>
            <person name="Detter J.C."/>
            <person name="Han C."/>
            <person name="Tapia R."/>
            <person name="Chen A."/>
            <person name="Kyrpides N."/>
            <person name="Mavromatis K."/>
            <person name="Markowitz V."/>
            <person name="Szeto E."/>
            <person name="Ivanova N."/>
            <person name="Pagani I."/>
            <person name="Pati A."/>
            <person name="Goodwin L."/>
            <person name="Nordberg H.P."/>
            <person name="Cantor M.N."/>
            <person name="Hua S.X."/>
            <person name="Woyke T."/>
            <person name="Kerfeld C.A."/>
        </authorList>
    </citation>
    <scope>NUCLEOTIDE SEQUENCE [LARGE SCALE GENOMIC DNA]</scope>
    <source>
        <strain evidence="2 3">PCC 7417</strain>
    </source>
</reference>